<dbReference type="EMBL" id="CP036272">
    <property type="protein sequence ID" value="QDT61149.1"/>
    <property type="molecule type" value="Genomic_DNA"/>
</dbReference>
<dbReference type="GO" id="GO:0009055">
    <property type="term" value="F:electron transfer activity"/>
    <property type="evidence" value="ECO:0007669"/>
    <property type="project" value="InterPro"/>
</dbReference>
<dbReference type="InterPro" id="IPR029475">
    <property type="entry name" value="DUF6807"/>
</dbReference>
<dbReference type="GO" id="GO:0046872">
    <property type="term" value="F:metal ion binding"/>
    <property type="evidence" value="ECO:0007669"/>
    <property type="project" value="UniProtKB-KW"/>
</dbReference>
<dbReference type="NCBIfam" id="TIGR02604">
    <property type="entry name" value="Piru_Ver_Nterm"/>
    <property type="match status" value="1"/>
</dbReference>
<keyword evidence="1 4" id="KW-0349">Heme</keyword>
<protein>
    <submittedName>
        <fullName evidence="7">Cytochrome c</fullName>
    </submittedName>
</protein>
<evidence type="ECO:0000256" key="1">
    <source>
        <dbReference type="ARBA" id="ARBA00022617"/>
    </source>
</evidence>
<dbReference type="InterPro" id="IPR009056">
    <property type="entry name" value="Cyt_c-like_dom"/>
</dbReference>
<evidence type="ECO:0000259" key="6">
    <source>
        <dbReference type="PROSITE" id="PS51007"/>
    </source>
</evidence>
<dbReference type="PROSITE" id="PS51007">
    <property type="entry name" value="CYTC"/>
    <property type="match status" value="1"/>
</dbReference>
<name>A0A517SYD5_9BACT</name>
<dbReference type="InterPro" id="IPR055557">
    <property type="entry name" value="DUF7133"/>
</dbReference>
<dbReference type="Proteomes" id="UP000315003">
    <property type="component" value="Chromosome"/>
</dbReference>
<keyword evidence="2 4" id="KW-0479">Metal-binding</keyword>
<keyword evidence="8" id="KW-1185">Reference proteome</keyword>
<accession>A0A517SYD5</accession>
<dbReference type="Gene3D" id="1.10.760.10">
    <property type="entry name" value="Cytochrome c-like domain"/>
    <property type="match status" value="1"/>
</dbReference>
<dbReference type="InterPro" id="IPR013427">
    <property type="entry name" value="Haem-bd_dom_put"/>
</dbReference>
<gene>
    <name evidence="7" type="ORF">SV7mr_36810</name>
</gene>
<dbReference type="SUPFAM" id="SSF50952">
    <property type="entry name" value="Soluble quinoprotein glucose dehydrogenase"/>
    <property type="match status" value="1"/>
</dbReference>
<dbReference type="InterPro" id="IPR013428">
    <property type="entry name" value="Membrane-bound_put_N"/>
</dbReference>
<dbReference type="Gene3D" id="2.120.10.30">
    <property type="entry name" value="TolB, C-terminal domain"/>
    <property type="match status" value="1"/>
</dbReference>
<dbReference type="GO" id="GO:0020037">
    <property type="term" value="F:heme binding"/>
    <property type="evidence" value="ECO:0007669"/>
    <property type="project" value="InterPro"/>
</dbReference>
<dbReference type="NCBIfam" id="TIGR02603">
    <property type="entry name" value="CxxCH_TIGR02603"/>
    <property type="match status" value="1"/>
</dbReference>
<reference evidence="7 8" key="1">
    <citation type="submission" date="2019-02" db="EMBL/GenBank/DDBJ databases">
        <title>Deep-cultivation of Planctomycetes and their phenomic and genomic characterization uncovers novel biology.</title>
        <authorList>
            <person name="Wiegand S."/>
            <person name="Jogler M."/>
            <person name="Boedeker C."/>
            <person name="Pinto D."/>
            <person name="Vollmers J."/>
            <person name="Rivas-Marin E."/>
            <person name="Kohn T."/>
            <person name="Peeters S.H."/>
            <person name="Heuer A."/>
            <person name="Rast P."/>
            <person name="Oberbeckmann S."/>
            <person name="Bunk B."/>
            <person name="Jeske O."/>
            <person name="Meyerdierks A."/>
            <person name="Storesund J.E."/>
            <person name="Kallscheuer N."/>
            <person name="Luecker S."/>
            <person name="Lage O.M."/>
            <person name="Pohl T."/>
            <person name="Merkel B.J."/>
            <person name="Hornburger P."/>
            <person name="Mueller R.-W."/>
            <person name="Bruemmer F."/>
            <person name="Labrenz M."/>
            <person name="Spormann A.M."/>
            <person name="Op den Camp H."/>
            <person name="Overmann J."/>
            <person name="Amann R."/>
            <person name="Jetten M.S.M."/>
            <person name="Mascher T."/>
            <person name="Medema M.H."/>
            <person name="Devos D.P."/>
            <person name="Kaster A.-K."/>
            <person name="Ovreas L."/>
            <person name="Rohde M."/>
            <person name="Galperin M.Y."/>
            <person name="Jogler C."/>
        </authorList>
    </citation>
    <scope>NUCLEOTIDE SEQUENCE [LARGE SCALE GENOMIC DNA]</scope>
    <source>
        <strain evidence="7 8">SV_7m_r</strain>
    </source>
</reference>
<dbReference type="InterPro" id="IPR059177">
    <property type="entry name" value="GH29D-like_dom"/>
</dbReference>
<proteinExistence type="predicted"/>
<feature type="domain" description="Cytochrome c" evidence="6">
    <location>
        <begin position="913"/>
        <end position="1052"/>
    </location>
</feature>
<dbReference type="PANTHER" id="PTHR33546:SF1">
    <property type="entry name" value="LARGE, MULTIFUNCTIONAL SECRETED PROTEIN"/>
    <property type="match status" value="1"/>
</dbReference>
<sequence precursor="true">MRVWIALLMCWALMPVLSGDDDLPIVADGFTVDVIAKEPMVRNACAMAFDRLGRLCVAQGPQWRGPTPETAGDRVDILIDSDGDGIADSRKTFAKGFNSVQGIAWHGTDLWVANAPDFTVVRDTDGDDEADVYIKVYTGLGNLEHSLHGLNFGPDGKLYMSKGNSKGYNRIDQLAPKAFRDLWGLPSPAGAPDYPPVTVYTKDSYQRAYHTPQDDWGQQGGILRCDPYSQAGKQVTDEMGRGLEIVSRGFRNPWDICFDDGFDFLGTDNDQTEGDKVFAPFYGAHFGWGHPWSFDWKGIDHLPTVPVSMPLYEGSGAGLIHYHAKHFPAEYRDVFFVNDWMRREIYVFRPEWQGALVRHQGGEFPGRLAHADGGRSLAKGSGRVFEPTDIEVGPDGALYVLSWGHGYGATMKGQEQIDAGRVYRIRHAASELIDWKTFDRSLPLGERSLDQLFDDFSSSIPAWRVDAQNELLRRGEQAVTYLRKRLREPVTKAEQTWGLWTLGRLSAEALMKLSASQSDQVNVRLQTIRILALVAPDRIDQVLALDSAEARLRHVSVQAIWQAKRDDLSSALTAMVSAETDRVAFYSGWNAMAELIPEAERKALIQDPRPRVRLAALLGLFLQDKLSADEVQSLRADGDQEVAGLVELWLRKTGKGAPLITLTPPPGEYSQPVNVTAKSTLPESFLTYTTDGSTPAVTGMRVKGPIVLDQDTKLRFSIFQRRTQAGATTTAEYTIRTTPRYRHRQSVHRFASDSGGNYQWDWGGLSEGKLHYTDRQYQILNVPESLRGLPFLRTANADDRRMTKRLMSFEIDSDMTVMVGVDVRIKQPLPWLRLGEPDGFADTGLVVKTSDPDFRVYAKSFRAGEVALGANIVQPNGSPRGNYIVILKQSNLARPPGGPAVTVDQVAQAMNAADPARGRELFLHPQGAGCYKCHRMQGIGNVLGPDLTDIGRRAKTAEVLIESIVHPSKVITEGFAQQRVLTIDGQVLSGAVIEETGRSIKLANSEGELTTIDKKDIEQRSGTKLSPMPDGFASMMTAQQIADLTAWLMTQKVSGDRQGFWFQESDAALQINYGKQPIATYLKDHPVLTRRALVNVHTPGGLQVTRNFPPRKPEDIDPGHANKSRIIHPNMHPGLWISFGDLNGNDYWRLTSKVVFDRYLELPSGDKNTGGFTALNRYISQDGRQVVCEETTTYRFEKVAEGLLLRIDAQYVSDQRDFYFGDQEESGLAVRVASPLRVQGGDGTIINSRGETNGAQIWGKQAEWFDYFGTIDGKQAGVMVMSSDKNPRPCWLHARDYGVIVTNPFPKQPRERREPYVKTPIKRGETYKLSFAVLLHELPAGQTLDREKAVEMLKASFR</sequence>
<organism evidence="7 8">
    <name type="scientific">Stieleria bergensis</name>
    <dbReference type="NCBI Taxonomy" id="2528025"/>
    <lineage>
        <taxon>Bacteria</taxon>
        <taxon>Pseudomonadati</taxon>
        <taxon>Planctomycetota</taxon>
        <taxon>Planctomycetia</taxon>
        <taxon>Pirellulales</taxon>
        <taxon>Pirellulaceae</taxon>
        <taxon>Stieleria</taxon>
    </lineage>
</organism>
<evidence type="ECO:0000256" key="4">
    <source>
        <dbReference type="PROSITE-ProRule" id="PRU00433"/>
    </source>
</evidence>
<dbReference type="InterPro" id="IPR011041">
    <property type="entry name" value="Quinoprot_gluc/sorb_DH_b-prop"/>
</dbReference>
<dbReference type="Pfam" id="PF14100">
    <property type="entry name" value="DUF6807"/>
    <property type="match status" value="1"/>
</dbReference>
<evidence type="ECO:0000313" key="7">
    <source>
        <dbReference type="EMBL" id="QDT61149.1"/>
    </source>
</evidence>
<feature type="chain" id="PRO_5021977877" evidence="5">
    <location>
        <begin position="19"/>
        <end position="1358"/>
    </location>
</feature>
<evidence type="ECO:0000313" key="8">
    <source>
        <dbReference type="Proteomes" id="UP000315003"/>
    </source>
</evidence>
<dbReference type="Pfam" id="PF13290">
    <property type="entry name" value="CHB_HEX_C_1"/>
    <property type="match status" value="1"/>
</dbReference>
<keyword evidence="3 4" id="KW-0408">Iron</keyword>
<evidence type="ECO:0000256" key="3">
    <source>
        <dbReference type="ARBA" id="ARBA00023004"/>
    </source>
</evidence>
<evidence type="ECO:0000256" key="5">
    <source>
        <dbReference type="SAM" id="SignalP"/>
    </source>
</evidence>
<dbReference type="SUPFAM" id="SSF46626">
    <property type="entry name" value="Cytochrome c"/>
    <property type="match status" value="1"/>
</dbReference>
<dbReference type="OrthoDB" id="9770043at2"/>
<feature type="signal peptide" evidence="5">
    <location>
        <begin position="1"/>
        <end position="18"/>
    </location>
</feature>
<dbReference type="Pfam" id="PF23500">
    <property type="entry name" value="DUF7133"/>
    <property type="match status" value="1"/>
</dbReference>
<keyword evidence="5" id="KW-0732">Signal</keyword>
<dbReference type="RefSeq" id="WP_145274899.1">
    <property type="nucleotide sequence ID" value="NZ_CP036272.1"/>
</dbReference>
<evidence type="ECO:0000256" key="2">
    <source>
        <dbReference type="ARBA" id="ARBA00022723"/>
    </source>
</evidence>
<dbReference type="PANTHER" id="PTHR33546">
    <property type="entry name" value="LARGE, MULTIFUNCTIONAL SECRETED PROTEIN-RELATED"/>
    <property type="match status" value="1"/>
</dbReference>
<dbReference type="InterPro" id="IPR011042">
    <property type="entry name" value="6-blade_b-propeller_TolB-like"/>
</dbReference>
<dbReference type="InterPro" id="IPR036909">
    <property type="entry name" value="Cyt_c-like_dom_sf"/>
</dbReference>